<evidence type="ECO:0000313" key="5">
    <source>
        <dbReference type="EMBL" id="RPA71344.1"/>
    </source>
</evidence>
<dbReference type="STRING" id="1160509.A0A3N4HNW6"/>
<protein>
    <submittedName>
        <fullName evidence="5">Uncharacterized protein</fullName>
    </submittedName>
</protein>
<feature type="region of interest" description="Disordered" evidence="2">
    <location>
        <begin position="948"/>
        <end position="998"/>
    </location>
</feature>
<feature type="region of interest" description="Disordered" evidence="2">
    <location>
        <begin position="119"/>
        <end position="161"/>
    </location>
</feature>
<gene>
    <name evidence="5" type="ORF">BJ508DRAFT_367794</name>
</gene>
<feature type="region of interest" description="Disordered" evidence="2">
    <location>
        <begin position="681"/>
        <end position="711"/>
    </location>
</feature>
<feature type="domain" description="Up-regulated during septation protein 1" evidence="3">
    <location>
        <begin position="65"/>
        <end position="213"/>
    </location>
</feature>
<feature type="compositionally biased region" description="Pro residues" evidence="2">
    <location>
        <begin position="986"/>
        <end position="998"/>
    </location>
</feature>
<keyword evidence="1" id="KW-0175">Coiled coil</keyword>
<feature type="compositionally biased region" description="Low complexity" evidence="2">
    <location>
        <begin position="138"/>
        <end position="148"/>
    </location>
</feature>
<dbReference type="InterPro" id="IPR029191">
    <property type="entry name" value="Uds1"/>
</dbReference>
<dbReference type="Pfam" id="PF25078">
    <property type="entry name" value="DUF7801"/>
    <property type="match status" value="1"/>
</dbReference>
<feature type="domain" description="DUF7801" evidence="4">
    <location>
        <begin position="783"/>
        <end position="891"/>
    </location>
</feature>
<keyword evidence="6" id="KW-1185">Reference proteome</keyword>
<feature type="region of interest" description="Disordered" evidence="2">
    <location>
        <begin position="1"/>
        <end position="21"/>
    </location>
</feature>
<dbReference type="EMBL" id="ML119941">
    <property type="protein sequence ID" value="RPA71344.1"/>
    <property type="molecule type" value="Genomic_DNA"/>
</dbReference>
<feature type="region of interest" description="Disordered" evidence="2">
    <location>
        <begin position="366"/>
        <end position="389"/>
    </location>
</feature>
<feature type="compositionally biased region" description="Basic and acidic residues" evidence="2">
    <location>
        <begin position="681"/>
        <end position="691"/>
    </location>
</feature>
<dbReference type="AlphaFoldDB" id="A0A3N4HNW6"/>
<proteinExistence type="predicted"/>
<evidence type="ECO:0000313" key="6">
    <source>
        <dbReference type="Proteomes" id="UP000275078"/>
    </source>
</evidence>
<feature type="coiled-coil region" evidence="1">
    <location>
        <begin position="757"/>
        <end position="888"/>
    </location>
</feature>
<feature type="compositionally biased region" description="Basic and acidic residues" evidence="2">
    <location>
        <begin position="963"/>
        <end position="973"/>
    </location>
</feature>
<reference evidence="5 6" key="1">
    <citation type="journal article" date="2018" name="Nat. Ecol. Evol.">
        <title>Pezizomycetes genomes reveal the molecular basis of ectomycorrhizal truffle lifestyle.</title>
        <authorList>
            <person name="Murat C."/>
            <person name="Payen T."/>
            <person name="Noel B."/>
            <person name="Kuo A."/>
            <person name="Morin E."/>
            <person name="Chen J."/>
            <person name="Kohler A."/>
            <person name="Krizsan K."/>
            <person name="Balestrini R."/>
            <person name="Da Silva C."/>
            <person name="Montanini B."/>
            <person name="Hainaut M."/>
            <person name="Levati E."/>
            <person name="Barry K.W."/>
            <person name="Belfiori B."/>
            <person name="Cichocki N."/>
            <person name="Clum A."/>
            <person name="Dockter R.B."/>
            <person name="Fauchery L."/>
            <person name="Guy J."/>
            <person name="Iotti M."/>
            <person name="Le Tacon F."/>
            <person name="Lindquist E.A."/>
            <person name="Lipzen A."/>
            <person name="Malagnac F."/>
            <person name="Mello A."/>
            <person name="Molinier V."/>
            <person name="Miyauchi S."/>
            <person name="Poulain J."/>
            <person name="Riccioni C."/>
            <person name="Rubini A."/>
            <person name="Sitrit Y."/>
            <person name="Splivallo R."/>
            <person name="Traeger S."/>
            <person name="Wang M."/>
            <person name="Zifcakova L."/>
            <person name="Wipf D."/>
            <person name="Zambonelli A."/>
            <person name="Paolocci F."/>
            <person name="Nowrousian M."/>
            <person name="Ottonello S."/>
            <person name="Baldrian P."/>
            <person name="Spatafora J.W."/>
            <person name="Henrissat B."/>
            <person name="Nagy L.G."/>
            <person name="Aury J.M."/>
            <person name="Wincker P."/>
            <person name="Grigoriev I.V."/>
            <person name="Bonfante P."/>
            <person name="Martin F.M."/>
        </authorList>
    </citation>
    <scope>NUCLEOTIDE SEQUENCE [LARGE SCALE GENOMIC DNA]</scope>
    <source>
        <strain evidence="5 6">RN42</strain>
    </source>
</reference>
<feature type="compositionally biased region" description="Basic and acidic residues" evidence="2">
    <location>
        <begin position="700"/>
        <end position="711"/>
    </location>
</feature>
<dbReference type="OrthoDB" id="5569911at2759"/>
<evidence type="ECO:0000256" key="1">
    <source>
        <dbReference type="SAM" id="Coils"/>
    </source>
</evidence>
<name>A0A3N4HNW6_ASCIM</name>
<dbReference type="Pfam" id="PF15456">
    <property type="entry name" value="Uds1"/>
    <property type="match status" value="1"/>
</dbReference>
<dbReference type="PANTHER" id="PTHR23159:SF31">
    <property type="entry name" value="CENTROSOME-ASSOCIATED PROTEIN CEP250 ISOFORM X1"/>
    <property type="match status" value="1"/>
</dbReference>
<feature type="region of interest" description="Disordered" evidence="2">
    <location>
        <begin position="36"/>
        <end position="55"/>
    </location>
</feature>
<evidence type="ECO:0000256" key="2">
    <source>
        <dbReference type="SAM" id="MobiDB-lite"/>
    </source>
</evidence>
<dbReference type="PANTHER" id="PTHR23159">
    <property type="entry name" value="CENTROSOMAL PROTEIN 2"/>
    <property type="match status" value="1"/>
</dbReference>
<evidence type="ECO:0000259" key="3">
    <source>
        <dbReference type="Pfam" id="PF15456"/>
    </source>
</evidence>
<sequence length="998" mass="111799">MMPDYPSLRSGASTPREPPSSSLLEKYFLDEAKKAASNGSRFDLESPSRLRPPAATDMADSMSLHLLVSTAILDSSTYEILSFDEVEALKSELSFINSRMDAARRKLVLESKVRDAAQSLGRLRSRKPGSRGNDSRTSIGSASSLGPSSPGPGSPRSRRIDDVISPTAADDEGLVAAQRKCDSIAADLWSLQLRSWEVQRRLMQHDAGVLGMTHNGQTTTTPALKGGILSQPNQVAQRDGMMSPVSEDGFGSKRGSSSYGEEARNGGAAVLDPEVEKTIDQLTQRLKQRIARTGPLPANLQGEKTGVKEKLKDLEEGLRFLEDHPAPAPPAAVSPGATEAQEKLERTNYVLSNLWTMLLDGEHQVRRKREQEVSDPTDYELSDYDSGEDDDEELEFSEEVFAAKVEILHNKALRLRDAKKTLERKISDERRRFEEKIERITEESDEKVDELKVDLKDLEYQVELLTKEKAAGTAADGKVDDEKVKKLVAELEQVKKQREEVEEDLAEAMKLLSSEQEQVETMRVQLEEAEEQMEELREDLGMAHDKSDGIAAERDALKTKLVEAEKRCEQLGDELLGMEEKQARLAEELYAAQALVEEREKQLETAVTLERFEQERKRHEEEMKNVEIEFTVKDDKIAELFIENESAMAECANAKQELEMVMAETETRLKNLEEEIKWLKDAKKSSEAAREETEENAGMLKRELEEKEKEVEGLEAEVARISMELAMLKAETDELRGSKSQRAAEAAALDAGANEKLVALTKELEKTQADFAALQEQNISHLEAQSALQQTAAQLTQQNNVLKQQLAELEAKQDRTPPLPTPPMESLELEARCQTLQNELAQTLAEFELLTKASLEHEHERRALEGTLDALRDRLESTETALNEERIRTLGSSTNGSISGPVESRSTTVLKTEFKKMMRDMRSEQARQLRAEQEERRKLEATIRGLKKEMMGSRRQTTMSMAERVRERLDREVPPTPTIREGGGFPPLPSPPMPGQGN</sequence>
<dbReference type="Proteomes" id="UP000275078">
    <property type="component" value="Unassembled WGS sequence"/>
</dbReference>
<feature type="region of interest" description="Disordered" evidence="2">
    <location>
        <begin position="239"/>
        <end position="267"/>
    </location>
</feature>
<feature type="compositionally biased region" description="Acidic residues" evidence="2">
    <location>
        <begin position="373"/>
        <end position="389"/>
    </location>
</feature>
<dbReference type="InterPro" id="IPR056703">
    <property type="entry name" value="DUF7801"/>
</dbReference>
<accession>A0A3N4HNW6</accession>
<evidence type="ECO:0000259" key="4">
    <source>
        <dbReference type="Pfam" id="PF25078"/>
    </source>
</evidence>
<organism evidence="5 6">
    <name type="scientific">Ascobolus immersus RN42</name>
    <dbReference type="NCBI Taxonomy" id="1160509"/>
    <lineage>
        <taxon>Eukaryota</taxon>
        <taxon>Fungi</taxon>
        <taxon>Dikarya</taxon>
        <taxon>Ascomycota</taxon>
        <taxon>Pezizomycotina</taxon>
        <taxon>Pezizomycetes</taxon>
        <taxon>Pezizales</taxon>
        <taxon>Ascobolaceae</taxon>
        <taxon>Ascobolus</taxon>
    </lineage>
</organism>